<comment type="caution">
    <text evidence="3">The sequence shown here is derived from an EMBL/GenBank/DDBJ whole genome shotgun (WGS) entry which is preliminary data.</text>
</comment>
<keyword evidence="1" id="KW-0175">Coiled coil</keyword>
<gene>
    <name evidence="3" type="ORF">C8F04DRAFT_1182380</name>
</gene>
<feature type="compositionally biased region" description="Low complexity" evidence="2">
    <location>
        <begin position="301"/>
        <end position="312"/>
    </location>
</feature>
<feature type="compositionally biased region" description="Basic and acidic residues" evidence="2">
    <location>
        <begin position="177"/>
        <end position="191"/>
    </location>
</feature>
<feature type="compositionally biased region" description="Polar residues" evidence="2">
    <location>
        <begin position="28"/>
        <end position="39"/>
    </location>
</feature>
<proteinExistence type="predicted"/>
<reference evidence="3" key="1">
    <citation type="submission" date="2023-03" db="EMBL/GenBank/DDBJ databases">
        <title>Massive genome expansion in bonnet fungi (Mycena s.s.) driven by repeated elements and novel gene families across ecological guilds.</title>
        <authorList>
            <consortium name="Lawrence Berkeley National Laboratory"/>
            <person name="Harder C.B."/>
            <person name="Miyauchi S."/>
            <person name="Viragh M."/>
            <person name="Kuo A."/>
            <person name="Thoen E."/>
            <person name="Andreopoulos B."/>
            <person name="Lu D."/>
            <person name="Skrede I."/>
            <person name="Drula E."/>
            <person name="Henrissat B."/>
            <person name="Morin E."/>
            <person name="Kohler A."/>
            <person name="Barry K."/>
            <person name="LaButti K."/>
            <person name="Morin E."/>
            <person name="Salamov A."/>
            <person name="Lipzen A."/>
            <person name="Mereny Z."/>
            <person name="Hegedus B."/>
            <person name="Baldrian P."/>
            <person name="Stursova M."/>
            <person name="Weitz H."/>
            <person name="Taylor A."/>
            <person name="Grigoriev I.V."/>
            <person name="Nagy L.G."/>
            <person name="Martin F."/>
            <person name="Kauserud H."/>
        </authorList>
    </citation>
    <scope>NUCLEOTIDE SEQUENCE</scope>
    <source>
        <strain evidence="3">CBHHK200</strain>
    </source>
</reference>
<sequence>MWQGKAASLWAKYYSEDCNRTKPATPEHPNTLTSSQSNLEARYSLGVNGSAGGEAIDSVADGHVTIRRGSRRKVPPLAPDVEILHGANAKQPQQPTPRSTPSPHRPSPQLVIRDKGPALASATLDPNSTPEVTTDPGAAGDDRGKRGGVHSRGPPPLRGRQVPSPSDDEADDYVETTPDKPRTKGGKDKAKQRAYARLGKAAAAATSLDELAGVLDEQLKTMRAYPATPTKECLATLDALLTRLKDHRTLPVADEDHATFSSVVARSVLDPMKSLAAQVEAQQKAIQNLTKSVEAARNAPLAAPAPSPSYAKAARDAPQTPTPKPKQPPLTRTAEERVLVRFVGEPPPLFHLPYVELVSRLNERLASLGLPQIQFAQKQTKGVPGLYVAPENGREGAEILTRRWDEWGPGALPGGRVVPVVMYRFLQVNGVPFASVGSMEEVAREFERRNGELGPVTGTPRLVNPPPSAAKIAAMKEAGRKPPTAGSIVFQLESKERVDMAVAAGRVALGGQAPQVQRAFPHLTVVQCWGCYQYNHIRSRCPEVNTKCGGCGGVSHGAVCAVTPKCLNCGGVHRADNPSCPRRKEISARMRQRADELCAALDESSDSRTPTMTSSLLSPLPSSLALGSFSSRTHTLAPRLPGDA</sequence>
<evidence type="ECO:0000313" key="4">
    <source>
        <dbReference type="Proteomes" id="UP001218188"/>
    </source>
</evidence>
<dbReference type="EMBL" id="JARJCM010000050">
    <property type="protein sequence ID" value="KAJ7035476.1"/>
    <property type="molecule type" value="Genomic_DNA"/>
</dbReference>
<evidence type="ECO:0008006" key="5">
    <source>
        <dbReference type="Google" id="ProtNLM"/>
    </source>
</evidence>
<accession>A0AAD6SWR3</accession>
<protein>
    <recommendedName>
        <fullName evidence="5">Gag-like protein</fullName>
    </recommendedName>
</protein>
<evidence type="ECO:0000313" key="3">
    <source>
        <dbReference type="EMBL" id="KAJ7035476.1"/>
    </source>
</evidence>
<keyword evidence="4" id="KW-1185">Reference proteome</keyword>
<organism evidence="3 4">
    <name type="scientific">Mycena alexandri</name>
    <dbReference type="NCBI Taxonomy" id="1745969"/>
    <lineage>
        <taxon>Eukaryota</taxon>
        <taxon>Fungi</taxon>
        <taxon>Dikarya</taxon>
        <taxon>Basidiomycota</taxon>
        <taxon>Agaricomycotina</taxon>
        <taxon>Agaricomycetes</taxon>
        <taxon>Agaricomycetidae</taxon>
        <taxon>Agaricales</taxon>
        <taxon>Marasmiineae</taxon>
        <taxon>Mycenaceae</taxon>
        <taxon>Mycena</taxon>
    </lineage>
</organism>
<feature type="coiled-coil region" evidence="1">
    <location>
        <begin position="272"/>
        <end position="299"/>
    </location>
</feature>
<evidence type="ECO:0000256" key="2">
    <source>
        <dbReference type="SAM" id="MobiDB-lite"/>
    </source>
</evidence>
<dbReference type="AlphaFoldDB" id="A0AAD6SWR3"/>
<feature type="region of interest" description="Disordered" evidence="2">
    <location>
        <begin position="19"/>
        <end position="39"/>
    </location>
</feature>
<feature type="region of interest" description="Disordered" evidence="2">
    <location>
        <begin position="86"/>
        <end position="191"/>
    </location>
</feature>
<name>A0AAD6SWR3_9AGAR</name>
<dbReference type="Proteomes" id="UP001218188">
    <property type="component" value="Unassembled WGS sequence"/>
</dbReference>
<evidence type="ECO:0000256" key="1">
    <source>
        <dbReference type="SAM" id="Coils"/>
    </source>
</evidence>
<feature type="region of interest" description="Disordered" evidence="2">
    <location>
        <begin position="301"/>
        <end position="333"/>
    </location>
</feature>
<feature type="compositionally biased region" description="Pro residues" evidence="2">
    <location>
        <begin position="94"/>
        <end position="106"/>
    </location>
</feature>